<feature type="compositionally biased region" description="Polar residues" evidence="1">
    <location>
        <begin position="74"/>
        <end position="91"/>
    </location>
</feature>
<organism evidence="2 3">
    <name type="scientific">Pleurodeles waltl</name>
    <name type="common">Iberian ribbed newt</name>
    <dbReference type="NCBI Taxonomy" id="8319"/>
    <lineage>
        <taxon>Eukaryota</taxon>
        <taxon>Metazoa</taxon>
        <taxon>Chordata</taxon>
        <taxon>Craniata</taxon>
        <taxon>Vertebrata</taxon>
        <taxon>Euteleostomi</taxon>
        <taxon>Amphibia</taxon>
        <taxon>Batrachia</taxon>
        <taxon>Caudata</taxon>
        <taxon>Salamandroidea</taxon>
        <taxon>Salamandridae</taxon>
        <taxon>Pleurodelinae</taxon>
        <taxon>Pleurodeles</taxon>
    </lineage>
</organism>
<dbReference type="EMBL" id="JANPWB010000004">
    <property type="protein sequence ID" value="KAJ1190905.1"/>
    <property type="molecule type" value="Genomic_DNA"/>
</dbReference>
<reference evidence="2" key="1">
    <citation type="journal article" date="2022" name="bioRxiv">
        <title>Sequencing and chromosome-scale assembly of the giantPleurodeles waltlgenome.</title>
        <authorList>
            <person name="Brown T."/>
            <person name="Elewa A."/>
            <person name="Iarovenko S."/>
            <person name="Subramanian E."/>
            <person name="Araus A.J."/>
            <person name="Petzold A."/>
            <person name="Susuki M."/>
            <person name="Suzuki K.-i.T."/>
            <person name="Hayashi T."/>
            <person name="Toyoda A."/>
            <person name="Oliveira C."/>
            <person name="Osipova E."/>
            <person name="Leigh N.D."/>
            <person name="Simon A."/>
            <person name="Yun M.H."/>
        </authorList>
    </citation>
    <scope>NUCLEOTIDE SEQUENCE</scope>
    <source>
        <strain evidence="2">20211129_DDA</strain>
        <tissue evidence="2">Liver</tissue>
    </source>
</reference>
<name>A0AAV7URJ7_PLEWA</name>
<evidence type="ECO:0000256" key="1">
    <source>
        <dbReference type="SAM" id="MobiDB-lite"/>
    </source>
</evidence>
<proteinExistence type="predicted"/>
<comment type="caution">
    <text evidence="2">The sequence shown here is derived from an EMBL/GenBank/DDBJ whole genome shotgun (WGS) entry which is preliminary data.</text>
</comment>
<sequence>MDEVAAGRGEEELISPETGASCQVATQKEKRQHDANVTTPEGPYNTTPPPEEAHSDDSSSAPLDLDDQPRPSWASGQSVPLAQPQPNTQRA</sequence>
<protein>
    <submittedName>
        <fullName evidence="2">Uncharacterized protein</fullName>
    </submittedName>
</protein>
<evidence type="ECO:0000313" key="2">
    <source>
        <dbReference type="EMBL" id="KAJ1190905.1"/>
    </source>
</evidence>
<keyword evidence="3" id="KW-1185">Reference proteome</keyword>
<evidence type="ECO:0000313" key="3">
    <source>
        <dbReference type="Proteomes" id="UP001066276"/>
    </source>
</evidence>
<gene>
    <name evidence="2" type="ORF">NDU88_000224</name>
</gene>
<dbReference type="AlphaFoldDB" id="A0AAV7URJ7"/>
<dbReference type="Proteomes" id="UP001066276">
    <property type="component" value="Chromosome 2_2"/>
</dbReference>
<accession>A0AAV7URJ7</accession>
<feature type="region of interest" description="Disordered" evidence="1">
    <location>
        <begin position="1"/>
        <end position="91"/>
    </location>
</feature>